<feature type="binding site" evidence="2">
    <location>
        <begin position="83"/>
        <end position="84"/>
    </location>
    <ligand>
        <name>CoA</name>
        <dbReference type="ChEBI" id="CHEBI:57287"/>
    </ligand>
</feature>
<dbReference type="InterPro" id="IPR041354">
    <property type="entry name" value="4PPT_N"/>
</dbReference>
<gene>
    <name evidence="6" type="ORF">Pflav_057130</name>
</gene>
<accession>A0A6F8XZR5</accession>
<feature type="binding site" evidence="2">
    <location>
        <position position="47"/>
    </location>
    <ligand>
        <name>CoA</name>
        <dbReference type="ChEBI" id="CHEBI:57287"/>
    </ligand>
</feature>
<dbReference type="Pfam" id="PF01648">
    <property type="entry name" value="ACPS"/>
    <property type="match status" value="1"/>
</dbReference>
<dbReference type="GO" id="GO:0005886">
    <property type="term" value="C:plasma membrane"/>
    <property type="evidence" value="ECO:0007669"/>
    <property type="project" value="TreeGrafter"/>
</dbReference>
<feature type="domain" description="4'-phosphopantetheinyl transferase N-terminal" evidence="5">
    <location>
        <begin position="28"/>
        <end position="94"/>
    </location>
</feature>
<evidence type="ECO:0000256" key="3">
    <source>
        <dbReference type="PIRSR" id="PIRSR603542-2"/>
    </source>
</evidence>
<feature type="binding site" evidence="3">
    <location>
        <position position="105"/>
    </location>
    <ligand>
        <name>Mg(2+)</name>
        <dbReference type="ChEBI" id="CHEBI:18420"/>
    </ligand>
</feature>
<dbReference type="GO" id="GO:0009239">
    <property type="term" value="P:enterobactin biosynthetic process"/>
    <property type="evidence" value="ECO:0007669"/>
    <property type="project" value="InterPro"/>
</dbReference>
<organism evidence="6 7">
    <name type="scientific">Phytohabitans flavus</name>
    <dbReference type="NCBI Taxonomy" id="1076124"/>
    <lineage>
        <taxon>Bacteria</taxon>
        <taxon>Bacillati</taxon>
        <taxon>Actinomycetota</taxon>
        <taxon>Actinomycetes</taxon>
        <taxon>Micromonosporales</taxon>
        <taxon>Micromonosporaceae</taxon>
    </lineage>
</organism>
<dbReference type="PANTHER" id="PTHR38096:SF1">
    <property type="entry name" value="ENTEROBACTIN SYNTHASE COMPONENT D"/>
    <property type="match status" value="1"/>
</dbReference>
<feature type="binding site" evidence="2">
    <location>
        <position position="39"/>
    </location>
    <ligand>
        <name>CoA</name>
        <dbReference type="ChEBI" id="CHEBI:57287"/>
    </ligand>
</feature>
<protein>
    <submittedName>
        <fullName evidence="6">4'-phosphopantetheinyl transferase</fullName>
    </submittedName>
</protein>
<keyword evidence="3" id="KW-0479">Metal-binding</keyword>
<dbReference type="RefSeq" id="WP_173039198.1">
    <property type="nucleotide sequence ID" value="NZ_AP022870.1"/>
</dbReference>
<proteinExistence type="predicted"/>
<dbReference type="Pfam" id="PF17837">
    <property type="entry name" value="4PPT_N"/>
    <property type="match status" value="1"/>
</dbReference>
<feature type="binding site" evidence="2">
    <location>
        <position position="150"/>
    </location>
    <ligand>
        <name>CoA</name>
        <dbReference type="ChEBI" id="CHEBI:57287"/>
    </ligand>
</feature>
<feature type="binding site" evidence="3">
    <location>
        <position position="106"/>
    </location>
    <ligand>
        <name>Mg(2+)</name>
        <dbReference type="ChEBI" id="CHEBI:18420"/>
    </ligand>
</feature>
<keyword evidence="3" id="KW-0460">Magnesium</keyword>
<dbReference type="PANTHER" id="PTHR38096">
    <property type="entry name" value="ENTEROBACTIN SYNTHASE COMPONENT D"/>
    <property type="match status" value="1"/>
</dbReference>
<keyword evidence="1 6" id="KW-0808">Transferase</keyword>
<feature type="domain" description="4'-phosphopantetheinyl transferase" evidence="4">
    <location>
        <begin position="102"/>
        <end position="176"/>
    </location>
</feature>
<dbReference type="AlphaFoldDB" id="A0A6F8XZR5"/>
<dbReference type="GO" id="GO:0000287">
    <property type="term" value="F:magnesium ion binding"/>
    <property type="evidence" value="ECO:0007669"/>
    <property type="project" value="InterPro"/>
</dbReference>
<evidence type="ECO:0000259" key="4">
    <source>
        <dbReference type="Pfam" id="PF01648"/>
    </source>
</evidence>
<feature type="binding site" evidence="2">
    <location>
        <position position="105"/>
    </location>
    <ligand>
        <name>CoA</name>
        <dbReference type="ChEBI" id="CHEBI:57287"/>
    </ligand>
</feature>
<evidence type="ECO:0000313" key="6">
    <source>
        <dbReference type="EMBL" id="BCB79303.1"/>
    </source>
</evidence>
<dbReference type="InterPro" id="IPR037143">
    <property type="entry name" value="4-PPantetheinyl_Trfase_dom_sf"/>
</dbReference>
<reference evidence="6 7" key="1">
    <citation type="submission" date="2020-03" db="EMBL/GenBank/DDBJ databases">
        <title>Whole genome shotgun sequence of Phytohabitans flavus NBRC 107702.</title>
        <authorList>
            <person name="Komaki H."/>
            <person name="Tamura T."/>
        </authorList>
    </citation>
    <scope>NUCLEOTIDE SEQUENCE [LARGE SCALE GENOMIC DNA]</scope>
    <source>
        <strain evidence="6 7">NBRC 107702</strain>
    </source>
</reference>
<evidence type="ECO:0000256" key="1">
    <source>
        <dbReference type="ARBA" id="ARBA00022679"/>
    </source>
</evidence>
<evidence type="ECO:0000313" key="7">
    <source>
        <dbReference type="Proteomes" id="UP000502508"/>
    </source>
</evidence>
<name>A0A6F8XZR5_9ACTN</name>
<keyword evidence="7" id="KW-1185">Reference proteome</keyword>
<sequence length="250" mass="26315">MLADLLPPAVVAVEAYDDAAPVELFPEELAVVARAVDKRRREFTTVRGCARQALARLGYGPAPILPGERGAPQWPAGIVGTMTHCEGYRACALALDTDVRTLGVDAEPDAPLPEGVLEAIALTEELAMLRDLDARAPGVHWDRLLFSAKEAVYKAWFPLTGKWLDFSEARIAIDPRAGAFEATLLVPGPETPEGPLAGFSGRWLSQRGLLLASIVVTVPSATGAGSAVVADAVEGVAESGDQAALRVVGE</sequence>
<dbReference type="GO" id="GO:0008897">
    <property type="term" value="F:holo-[acyl-carrier-protein] synthase activity"/>
    <property type="evidence" value="ECO:0007669"/>
    <property type="project" value="InterPro"/>
</dbReference>
<dbReference type="InterPro" id="IPR003542">
    <property type="entry name" value="Enbac_synth_compD-like"/>
</dbReference>
<comment type="cofactor">
    <cofactor evidence="3">
        <name>Mg(2+)</name>
        <dbReference type="ChEBI" id="CHEBI:18420"/>
    </cofactor>
</comment>
<dbReference type="InterPro" id="IPR008278">
    <property type="entry name" value="4-PPantetheinyl_Trfase_dom"/>
</dbReference>
<evidence type="ECO:0000259" key="5">
    <source>
        <dbReference type="Pfam" id="PF17837"/>
    </source>
</evidence>
<evidence type="ECO:0000256" key="2">
    <source>
        <dbReference type="PIRSR" id="PIRSR603542-1"/>
    </source>
</evidence>
<feature type="binding site" evidence="2">
    <location>
        <position position="164"/>
    </location>
    <ligand>
        <name>CoA</name>
        <dbReference type="ChEBI" id="CHEBI:57287"/>
    </ligand>
</feature>
<dbReference type="EMBL" id="AP022870">
    <property type="protein sequence ID" value="BCB79303.1"/>
    <property type="molecule type" value="Genomic_DNA"/>
</dbReference>
<dbReference type="SUPFAM" id="SSF56214">
    <property type="entry name" value="4'-phosphopantetheinyl transferase"/>
    <property type="match status" value="1"/>
</dbReference>
<dbReference type="GO" id="GO:0009366">
    <property type="term" value="C:enterobactin synthetase complex"/>
    <property type="evidence" value="ECO:0007669"/>
    <property type="project" value="InterPro"/>
</dbReference>
<feature type="binding site" evidence="2">
    <location>
        <position position="154"/>
    </location>
    <ligand>
        <name>CoA</name>
        <dbReference type="ChEBI" id="CHEBI:57287"/>
    </ligand>
</feature>
<dbReference type="PRINTS" id="PR01399">
    <property type="entry name" value="ENTSNTHTASED"/>
</dbReference>
<reference evidence="6 7" key="2">
    <citation type="submission" date="2020-03" db="EMBL/GenBank/DDBJ databases">
        <authorList>
            <person name="Ichikawa N."/>
            <person name="Kimura A."/>
            <person name="Kitahashi Y."/>
            <person name="Uohara A."/>
        </authorList>
    </citation>
    <scope>NUCLEOTIDE SEQUENCE [LARGE SCALE GENOMIC DNA]</scope>
    <source>
        <strain evidence="6 7">NBRC 107702</strain>
    </source>
</reference>
<dbReference type="Proteomes" id="UP000502508">
    <property type="component" value="Chromosome"/>
</dbReference>
<feature type="binding site" evidence="3">
    <location>
        <position position="107"/>
    </location>
    <ligand>
        <name>Mg(2+)</name>
        <dbReference type="ChEBI" id="CHEBI:18420"/>
    </ligand>
</feature>
<dbReference type="KEGG" id="pfla:Pflav_057130"/>